<feature type="transmembrane region" description="Helical" evidence="1">
    <location>
        <begin position="345"/>
        <end position="365"/>
    </location>
</feature>
<dbReference type="Proteomes" id="UP000199227">
    <property type="component" value="Unassembled WGS sequence"/>
</dbReference>
<dbReference type="RefSeq" id="WP_092911358.1">
    <property type="nucleotide sequence ID" value="NZ_FOXB01000007.1"/>
</dbReference>
<keyword evidence="1" id="KW-1133">Transmembrane helix</keyword>
<sequence>MFFSKKSISKSEQTDLNKIVSIDPYNSIYYQLQNNTLNKVKKLEFNKKNHVVSTLNTKDFISTVIELSINIPNEDLKDAIELKTYEDLGLDQTLAYVIRFEEILDRNSENKRFFNVFVTEPNTIEETFQSIKEQVKFIDAIYPKPYLIQNLYEKNILSPFGIHGFLYFQREDAFVALFKDGKYLYSKSIKFSFETIYEHFCELYGERVDEDTFFEIIRKDGINSSNLDYQSHLKKLFTEIFLHINDIFLYTKRAFEIDSIDLFFVGSYFGKIEGIDEYITTYLGINSSNFDFDYGIENIGNEYIDQFHYLSCIEAQKTLQGTSTAPNFTLFFRPPPFVMRRSGKFIITLSAATLIVLSLPVYNYIYDSFIKIDIKLLQNETNKITKLSNAIRSEIKSKENIKKSIESKIELEKNLLEKKRKILQAVYDKKVNYLMKAKTIVQLGNDMSKFNVYVTKITNKDNQFILSLYASNEKNITNFIKYLTNHYNQIVYTDIEKIYKDKNGIYRGDLKVKML</sequence>
<evidence type="ECO:0000313" key="2">
    <source>
        <dbReference type="EMBL" id="SFP13239.1"/>
    </source>
</evidence>
<keyword evidence="3" id="KW-1185">Reference proteome</keyword>
<proteinExistence type="predicted"/>
<dbReference type="OrthoDB" id="5372287at2"/>
<name>A0A1I5MUP0_9BACT</name>
<evidence type="ECO:0000256" key="1">
    <source>
        <dbReference type="SAM" id="Phobius"/>
    </source>
</evidence>
<organism evidence="2 3">
    <name type="scientific">Hydrogenimonas thermophila</name>
    <dbReference type="NCBI Taxonomy" id="223786"/>
    <lineage>
        <taxon>Bacteria</taxon>
        <taxon>Pseudomonadati</taxon>
        <taxon>Campylobacterota</taxon>
        <taxon>Epsilonproteobacteria</taxon>
        <taxon>Campylobacterales</taxon>
        <taxon>Hydrogenimonadaceae</taxon>
        <taxon>Hydrogenimonas</taxon>
    </lineage>
</organism>
<gene>
    <name evidence="2" type="ORF">SAMN05216234_10729</name>
</gene>
<accession>A0A1I5MUP0</accession>
<dbReference type="STRING" id="223786.SAMN05216234_10729"/>
<dbReference type="EMBL" id="FOXB01000007">
    <property type="protein sequence ID" value="SFP13239.1"/>
    <property type="molecule type" value="Genomic_DNA"/>
</dbReference>
<keyword evidence="1" id="KW-0812">Transmembrane</keyword>
<keyword evidence="1" id="KW-0472">Membrane</keyword>
<protein>
    <submittedName>
        <fullName evidence="2">Uncharacterized protein</fullName>
    </submittedName>
</protein>
<evidence type="ECO:0000313" key="3">
    <source>
        <dbReference type="Proteomes" id="UP000199227"/>
    </source>
</evidence>
<reference evidence="2 3" key="1">
    <citation type="submission" date="2016-10" db="EMBL/GenBank/DDBJ databases">
        <authorList>
            <person name="de Groot N.N."/>
        </authorList>
    </citation>
    <scope>NUCLEOTIDE SEQUENCE [LARGE SCALE GENOMIC DNA]</scope>
    <source>
        <strain evidence="2 3">EP1-55-1</strain>
    </source>
</reference>
<dbReference type="AlphaFoldDB" id="A0A1I5MUP0"/>